<keyword evidence="1" id="KW-1133">Transmembrane helix</keyword>
<keyword evidence="1" id="KW-0472">Membrane</keyword>
<evidence type="ECO:0000259" key="3">
    <source>
        <dbReference type="Pfam" id="PF04536"/>
    </source>
</evidence>
<dbReference type="AlphaFoldDB" id="A0A2M7E8F3"/>
<organism evidence="4 5">
    <name type="scientific">bacterium (Candidatus Ratteibacteria) CG01_land_8_20_14_3_00_40_19</name>
    <dbReference type="NCBI Taxonomy" id="2014290"/>
    <lineage>
        <taxon>Bacteria</taxon>
        <taxon>Candidatus Ratteibacteria</taxon>
    </lineage>
</organism>
<accession>A0A2M7E8F3</accession>
<evidence type="ECO:0000313" key="5">
    <source>
        <dbReference type="Proteomes" id="UP000228886"/>
    </source>
</evidence>
<protein>
    <recommendedName>
        <fullName evidence="3">TPM domain-containing protein</fullName>
    </recommendedName>
</protein>
<dbReference type="Pfam" id="PF04536">
    <property type="entry name" value="TPM_phosphatase"/>
    <property type="match status" value="1"/>
</dbReference>
<feature type="transmembrane region" description="Helical" evidence="1">
    <location>
        <begin position="189"/>
        <end position="214"/>
    </location>
</feature>
<evidence type="ECO:0000256" key="1">
    <source>
        <dbReference type="SAM" id="Phobius"/>
    </source>
</evidence>
<dbReference type="PANTHER" id="PTHR30373">
    <property type="entry name" value="UPF0603 PROTEIN YGCG"/>
    <property type="match status" value="1"/>
</dbReference>
<feature type="chain" id="PRO_5014928427" description="TPM domain-containing protein" evidence="2">
    <location>
        <begin position="20"/>
        <end position="252"/>
    </location>
</feature>
<evidence type="ECO:0000256" key="2">
    <source>
        <dbReference type="SAM" id="SignalP"/>
    </source>
</evidence>
<dbReference type="EMBL" id="PETL01000221">
    <property type="protein sequence ID" value="PIV63961.1"/>
    <property type="molecule type" value="Genomic_DNA"/>
</dbReference>
<feature type="signal peptide" evidence="2">
    <location>
        <begin position="1"/>
        <end position="19"/>
    </location>
</feature>
<reference evidence="5" key="1">
    <citation type="submission" date="2017-09" db="EMBL/GenBank/DDBJ databases">
        <title>Depth-based differentiation of microbial function through sediment-hosted aquifers and enrichment of novel symbionts in the deep terrestrial subsurface.</title>
        <authorList>
            <person name="Probst A.J."/>
            <person name="Ladd B."/>
            <person name="Jarett J.K."/>
            <person name="Geller-Mcgrath D.E."/>
            <person name="Sieber C.M.K."/>
            <person name="Emerson J.B."/>
            <person name="Anantharaman K."/>
            <person name="Thomas B.C."/>
            <person name="Malmstrom R."/>
            <person name="Stieglmeier M."/>
            <person name="Klingl A."/>
            <person name="Woyke T."/>
            <person name="Ryan C.M."/>
            <person name="Banfield J.F."/>
        </authorList>
    </citation>
    <scope>NUCLEOTIDE SEQUENCE [LARGE SCALE GENOMIC DNA]</scope>
</reference>
<comment type="caution">
    <text evidence="4">The sequence shown here is derived from an EMBL/GenBank/DDBJ whole genome shotgun (WGS) entry which is preliminary data.</text>
</comment>
<keyword evidence="2" id="KW-0732">Signal</keyword>
<evidence type="ECO:0000313" key="4">
    <source>
        <dbReference type="EMBL" id="PIV63961.1"/>
    </source>
</evidence>
<sequence>MKIKLFFLFLFLSPFSAHFLSGQEAIYPDSLGYVNDYADIISPSEKETISALCRELETKTSAQIAIATVETTQPESIDTYSVNLFSRWGIGQKGKDNGLLIVVAKKDQKVWIEVGYGLEGIIPDALAHQVYLKQLVPAFRKGKYGEGLLTATTLLAKKIAAENGVELSSLSLASVSYPSKTKPSLGRRIASAFFSLFFFLFILIFFGPLGLLFFGIGSRGGYWSGGSSGGFGGGFGGFGGGSCGGGGAGGGW</sequence>
<gene>
    <name evidence="4" type="ORF">COS11_04545</name>
</gene>
<keyword evidence="1" id="KW-0812">Transmembrane</keyword>
<name>A0A2M7E8F3_9BACT</name>
<dbReference type="Gene3D" id="3.10.310.50">
    <property type="match status" value="1"/>
</dbReference>
<feature type="domain" description="TPM" evidence="3">
    <location>
        <begin position="34"/>
        <end position="157"/>
    </location>
</feature>
<dbReference type="PANTHER" id="PTHR30373:SF2">
    <property type="entry name" value="UPF0603 PROTEIN YGCG"/>
    <property type="match status" value="1"/>
</dbReference>
<proteinExistence type="predicted"/>
<dbReference type="Proteomes" id="UP000228886">
    <property type="component" value="Unassembled WGS sequence"/>
</dbReference>
<dbReference type="InterPro" id="IPR007621">
    <property type="entry name" value="TPM_dom"/>
</dbReference>